<dbReference type="RefSeq" id="XP_024664370.1">
    <property type="nucleotide sequence ID" value="XM_024808602.1"/>
</dbReference>
<feature type="region of interest" description="Disordered" evidence="1">
    <location>
        <begin position="207"/>
        <end position="228"/>
    </location>
</feature>
<sequence length="228" mass="25113">MTHNSQSIIKDLSVALVYFAMSVLVRVWRLAWSIALRAGLIAKWPFSVAYSIYMWVLSAIMIPLFYLSGLATMLGVFCGVALGTMAVKLGLGPAPRQLRSRRASNDFYGSSYSSGFCTPTDTPALFYHAAPQADSDDMDFEEPTDLPDFTQTLPDQMAYPLQRRAHCVAAPAGGCALTSASTLIPLGKSQDPFDSDYLIFYEDSDDGYETPRRASFQPSEQTIVEEDE</sequence>
<protein>
    <submittedName>
        <fullName evidence="3">Uncharacterized protein</fullName>
    </submittedName>
</protein>
<comment type="caution">
    <text evidence="3">The sequence shown here is derived from an EMBL/GenBank/DDBJ whole genome shotgun (WGS) entry which is preliminary data.</text>
</comment>
<dbReference type="Proteomes" id="UP000238350">
    <property type="component" value="Unassembled WGS sequence"/>
</dbReference>
<dbReference type="AlphaFoldDB" id="A0A2T0FHG4"/>
<dbReference type="EMBL" id="NDIQ01000021">
    <property type="protein sequence ID" value="PRT54425.1"/>
    <property type="molecule type" value="Genomic_DNA"/>
</dbReference>
<name>A0A2T0FHG4_9ASCO</name>
<keyword evidence="2" id="KW-0472">Membrane</keyword>
<organism evidence="3 4">
    <name type="scientific">Wickerhamiella sorbophila</name>
    <dbReference type="NCBI Taxonomy" id="45607"/>
    <lineage>
        <taxon>Eukaryota</taxon>
        <taxon>Fungi</taxon>
        <taxon>Dikarya</taxon>
        <taxon>Ascomycota</taxon>
        <taxon>Saccharomycotina</taxon>
        <taxon>Dipodascomycetes</taxon>
        <taxon>Dipodascales</taxon>
        <taxon>Trichomonascaceae</taxon>
        <taxon>Wickerhamiella</taxon>
    </lineage>
</organism>
<evidence type="ECO:0000256" key="2">
    <source>
        <dbReference type="SAM" id="Phobius"/>
    </source>
</evidence>
<accession>A0A2T0FHG4</accession>
<evidence type="ECO:0000313" key="3">
    <source>
        <dbReference type="EMBL" id="PRT54425.1"/>
    </source>
</evidence>
<feature type="transmembrane region" description="Helical" evidence="2">
    <location>
        <begin position="12"/>
        <end position="32"/>
    </location>
</feature>
<keyword evidence="2" id="KW-1133">Transmembrane helix</keyword>
<reference evidence="3 4" key="1">
    <citation type="submission" date="2017-04" db="EMBL/GenBank/DDBJ databases">
        <title>Genome sequencing of [Candida] sorbophila.</title>
        <authorList>
            <person name="Ahn J.O."/>
        </authorList>
    </citation>
    <scope>NUCLEOTIDE SEQUENCE [LARGE SCALE GENOMIC DNA]</scope>
    <source>
        <strain evidence="3 4">DS02</strain>
    </source>
</reference>
<evidence type="ECO:0000256" key="1">
    <source>
        <dbReference type="SAM" id="MobiDB-lite"/>
    </source>
</evidence>
<gene>
    <name evidence="3" type="ORF">B9G98_02045</name>
</gene>
<evidence type="ECO:0000313" key="4">
    <source>
        <dbReference type="Proteomes" id="UP000238350"/>
    </source>
</evidence>
<proteinExistence type="predicted"/>
<dbReference type="GeneID" id="36515793"/>
<keyword evidence="4" id="KW-1185">Reference proteome</keyword>
<keyword evidence="2" id="KW-0812">Transmembrane</keyword>
<feature type="transmembrane region" description="Helical" evidence="2">
    <location>
        <begin position="44"/>
        <end position="66"/>
    </location>
</feature>
<feature type="transmembrane region" description="Helical" evidence="2">
    <location>
        <begin position="72"/>
        <end position="91"/>
    </location>
</feature>